<dbReference type="Proteomes" id="UP000070444">
    <property type="component" value="Unassembled WGS sequence"/>
</dbReference>
<name>A0A137NRY4_CONC2</name>
<dbReference type="OrthoDB" id="2117972at2759"/>
<keyword evidence="1" id="KW-1133">Transmembrane helix</keyword>
<evidence type="ECO:0000313" key="3">
    <source>
        <dbReference type="Proteomes" id="UP000070444"/>
    </source>
</evidence>
<feature type="transmembrane region" description="Helical" evidence="1">
    <location>
        <begin position="228"/>
        <end position="244"/>
    </location>
</feature>
<keyword evidence="1" id="KW-0472">Membrane</keyword>
<accession>A0A137NRY4</accession>
<keyword evidence="1" id="KW-0812">Transmembrane</keyword>
<evidence type="ECO:0008006" key="4">
    <source>
        <dbReference type="Google" id="ProtNLM"/>
    </source>
</evidence>
<dbReference type="AlphaFoldDB" id="A0A137NRY4"/>
<protein>
    <recommendedName>
        <fullName evidence="4">DUF4436 domain-containing protein</fullName>
    </recommendedName>
</protein>
<keyword evidence="3" id="KW-1185">Reference proteome</keyword>
<dbReference type="STRING" id="796925.A0A137NRY4"/>
<organism evidence="2 3">
    <name type="scientific">Conidiobolus coronatus (strain ATCC 28846 / CBS 209.66 / NRRL 28638)</name>
    <name type="common">Delacroixia coronata</name>
    <dbReference type="NCBI Taxonomy" id="796925"/>
    <lineage>
        <taxon>Eukaryota</taxon>
        <taxon>Fungi</taxon>
        <taxon>Fungi incertae sedis</taxon>
        <taxon>Zoopagomycota</taxon>
        <taxon>Entomophthoromycotina</taxon>
        <taxon>Entomophthoromycetes</taxon>
        <taxon>Entomophthorales</taxon>
        <taxon>Ancylistaceae</taxon>
        <taxon>Conidiobolus</taxon>
    </lineage>
</organism>
<sequence length="290" mass="33434">MKTFLQSSIKRRVIFIFLGLIVWCSIAIPTTLTYMEYGKDDDSKSSDKVLFETDTIDSISIDLKVLYTDLVRRSMRVYIAIIPSGSYKSDNIFTWNETVKFNFLHKSTVAKKGSVIEPVTFDIPLQTGNLRDYPFDKYTSDILFSAVDNSTKELIPLSIYSSVYKQSVNMKFVRDRIGDFQYYTINIKRTNIVYAFCFFISVITWGLTILVLNIGFDCMIFKREIPPTLLSVGIVMLFAMPTLRKTQPDIPDIGCAIDFLCFIWCEILIGISACMILYSWLLRWKLPINK</sequence>
<evidence type="ECO:0000256" key="1">
    <source>
        <dbReference type="SAM" id="Phobius"/>
    </source>
</evidence>
<dbReference type="InterPro" id="IPR027948">
    <property type="entry name" value="DUF4436"/>
</dbReference>
<gene>
    <name evidence="2" type="ORF">CONCODRAFT_12910</name>
</gene>
<dbReference type="Pfam" id="PF14494">
    <property type="entry name" value="DUF4436"/>
    <property type="match status" value="1"/>
</dbReference>
<proteinExistence type="predicted"/>
<reference evidence="2 3" key="1">
    <citation type="journal article" date="2015" name="Genome Biol. Evol.">
        <title>Phylogenomic analyses indicate that early fungi evolved digesting cell walls of algal ancestors of land plants.</title>
        <authorList>
            <person name="Chang Y."/>
            <person name="Wang S."/>
            <person name="Sekimoto S."/>
            <person name="Aerts A.L."/>
            <person name="Choi C."/>
            <person name="Clum A."/>
            <person name="LaButti K.M."/>
            <person name="Lindquist E.A."/>
            <person name="Yee Ngan C."/>
            <person name="Ohm R.A."/>
            <person name="Salamov A.A."/>
            <person name="Grigoriev I.V."/>
            <person name="Spatafora J.W."/>
            <person name="Berbee M.L."/>
        </authorList>
    </citation>
    <scope>NUCLEOTIDE SEQUENCE [LARGE SCALE GENOMIC DNA]</scope>
    <source>
        <strain evidence="2 3">NRRL 28638</strain>
    </source>
</reference>
<feature type="transmembrane region" description="Helical" evidence="1">
    <location>
        <begin position="12"/>
        <end position="35"/>
    </location>
</feature>
<feature type="transmembrane region" description="Helical" evidence="1">
    <location>
        <begin position="192"/>
        <end position="216"/>
    </location>
</feature>
<feature type="transmembrane region" description="Helical" evidence="1">
    <location>
        <begin position="256"/>
        <end position="281"/>
    </location>
</feature>
<dbReference type="EMBL" id="KQ964871">
    <property type="protein sequence ID" value="KXN65484.1"/>
    <property type="molecule type" value="Genomic_DNA"/>
</dbReference>
<evidence type="ECO:0000313" key="2">
    <source>
        <dbReference type="EMBL" id="KXN65484.1"/>
    </source>
</evidence>